<dbReference type="PANTHER" id="PTHR13465">
    <property type="entry name" value="UPF0183 PROTEIN"/>
    <property type="match status" value="1"/>
</dbReference>
<gene>
    <name evidence="3" type="ORF">IWQ60_003830</name>
</gene>
<dbReference type="PANTHER" id="PTHR13465:SF2">
    <property type="entry name" value="PHAGOSOME ASSEMBLY FACTOR 1"/>
    <property type="match status" value="1"/>
</dbReference>
<keyword evidence="4" id="KW-1185">Reference proteome</keyword>
<feature type="compositionally biased region" description="Low complexity" evidence="2">
    <location>
        <begin position="332"/>
        <end position="349"/>
    </location>
</feature>
<evidence type="ECO:0000256" key="1">
    <source>
        <dbReference type="ARBA" id="ARBA00024339"/>
    </source>
</evidence>
<proteinExistence type="inferred from homology"/>
<comment type="similarity">
    <text evidence="1">Belongs to the PHAF1 family.</text>
</comment>
<sequence length="497" mass="53035">MAALALQEYRGQLTLELVPGQRVGPFILGAPVGHLVQLLQTAPRLVPKVDFKYAAEEPLATDWVLGLTHALPPSPPPSATSPAVTTGPDSYVEAETECPVAPHSAASSSSLSVSSAGSTAGPGGVSLLLDPVTQRLKLVVIHDLARLRLTYRGMECQSTKTVATGLLINRLFGPTHPGHFDAATGTFTLTYPGITFAFAIPERHRTQFARGGANLPLEFPDGTTPPCSTVYVYHGTDWREAAPPAPLIYTGQYRAMTGVSPLTFLTRCNATPGRGATLVLTDVGAGTRAAEGVERRVQLTLHATTAQDLVADLGQPQSVFTKHDDKMSIHAPAAEPAANPSPSTSSPASDGETDATTTVPPPTEQVGPDEEPSPLARDYFFNYYELGLDVLLDGASHLCKKVVLHANVPGHYDFGRYRKCPYRLFSREDVCGTAGVFDVDTKWTALHEVFNRDAAPPVVFNRGPSEQNPFGSTLFYGGAGVIFEVMRNDCVATVTIF</sequence>
<dbReference type="Pfam" id="PF03676">
    <property type="entry name" value="PHAF1"/>
    <property type="match status" value="2"/>
</dbReference>
<dbReference type="InterPro" id="IPR005373">
    <property type="entry name" value="PHAF1"/>
</dbReference>
<evidence type="ECO:0000313" key="3">
    <source>
        <dbReference type="EMBL" id="KAJ1926386.1"/>
    </source>
</evidence>
<dbReference type="GO" id="GO:0043001">
    <property type="term" value="P:Golgi to plasma membrane protein transport"/>
    <property type="evidence" value="ECO:0007669"/>
    <property type="project" value="TreeGrafter"/>
</dbReference>
<organism evidence="3 4">
    <name type="scientific">Tieghemiomyces parasiticus</name>
    <dbReference type="NCBI Taxonomy" id="78921"/>
    <lineage>
        <taxon>Eukaryota</taxon>
        <taxon>Fungi</taxon>
        <taxon>Fungi incertae sedis</taxon>
        <taxon>Zoopagomycota</taxon>
        <taxon>Kickxellomycotina</taxon>
        <taxon>Dimargaritomycetes</taxon>
        <taxon>Dimargaritales</taxon>
        <taxon>Dimargaritaceae</taxon>
        <taxon>Tieghemiomyces</taxon>
    </lineage>
</organism>
<dbReference type="OrthoDB" id="411211at2759"/>
<accession>A0A9W8DUF6</accession>
<reference evidence="3" key="1">
    <citation type="submission" date="2022-07" db="EMBL/GenBank/DDBJ databases">
        <title>Phylogenomic reconstructions and comparative analyses of Kickxellomycotina fungi.</title>
        <authorList>
            <person name="Reynolds N.K."/>
            <person name="Stajich J.E."/>
            <person name="Barry K."/>
            <person name="Grigoriev I.V."/>
            <person name="Crous P."/>
            <person name="Smith M.E."/>
        </authorList>
    </citation>
    <scope>NUCLEOTIDE SEQUENCE</scope>
    <source>
        <strain evidence="3">RSA 861</strain>
    </source>
</reference>
<dbReference type="Proteomes" id="UP001150569">
    <property type="component" value="Unassembled WGS sequence"/>
</dbReference>
<protein>
    <submittedName>
        <fullName evidence="3">Uncharacterized protein</fullName>
    </submittedName>
</protein>
<evidence type="ECO:0000313" key="4">
    <source>
        <dbReference type="Proteomes" id="UP001150569"/>
    </source>
</evidence>
<dbReference type="GO" id="GO:0005802">
    <property type="term" value="C:trans-Golgi network"/>
    <property type="evidence" value="ECO:0007669"/>
    <property type="project" value="TreeGrafter"/>
</dbReference>
<dbReference type="AlphaFoldDB" id="A0A9W8DUF6"/>
<feature type="region of interest" description="Disordered" evidence="2">
    <location>
        <begin position="332"/>
        <end position="373"/>
    </location>
</feature>
<dbReference type="InterPro" id="IPR039156">
    <property type="entry name" value="PHAF1/BROMI"/>
</dbReference>
<comment type="caution">
    <text evidence="3">The sequence shown here is derived from an EMBL/GenBank/DDBJ whole genome shotgun (WGS) entry which is preliminary data.</text>
</comment>
<evidence type="ECO:0000256" key="2">
    <source>
        <dbReference type="SAM" id="MobiDB-lite"/>
    </source>
</evidence>
<dbReference type="EMBL" id="JANBPT010000172">
    <property type="protein sequence ID" value="KAJ1926386.1"/>
    <property type="molecule type" value="Genomic_DNA"/>
</dbReference>
<name>A0A9W8DUF6_9FUNG</name>